<evidence type="ECO:0000256" key="6">
    <source>
        <dbReference type="RuleBase" id="RU368091"/>
    </source>
</evidence>
<keyword evidence="4 6" id="KW-0862">Zinc</keyword>
<dbReference type="PANTHER" id="PTHR11804">
    <property type="entry name" value="PROTEASE M3 THIMET OLIGOPEPTIDASE-RELATED"/>
    <property type="match status" value="1"/>
</dbReference>
<dbReference type="RefSeq" id="WP_277732518.1">
    <property type="nucleotide sequence ID" value="NZ_CP120733.1"/>
</dbReference>
<dbReference type="InterPro" id="IPR045090">
    <property type="entry name" value="Pept_M3A_M3B"/>
</dbReference>
<dbReference type="Gene3D" id="1.20.140.70">
    <property type="entry name" value="Oligopeptidase f, N-terminal domain"/>
    <property type="match status" value="1"/>
</dbReference>
<keyword evidence="2 6" id="KW-0479">Metal-binding</keyword>
<dbReference type="CDD" id="cd09608">
    <property type="entry name" value="M3B_PepF"/>
    <property type="match status" value="1"/>
</dbReference>
<dbReference type="Proteomes" id="UP001222800">
    <property type="component" value="Chromosome"/>
</dbReference>
<dbReference type="EMBL" id="CP120733">
    <property type="protein sequence ID" value="WFD10551.1"/>
    <property type="molecule type" value="Genomic_DNA"/>
</dbReference>
<reference evidence="9 10" key="1">
    <citation type="submission" date="2023-03" db="EMBL/GenBank/DDBJ databases">
        <title>Complete genome sequence of Tepidibacter sp. SWIR-1, isolated from a deep-sea hydrothermal vent.</title>
        <authorList>
            <person name="Li X."/>
        </authorList>
    </citation>
    <scope>NUCLEOTIDE SEQUENCE [LARGE SCALE GENOMIC DNA]</scope>
    <source>
        <strain evidence="9 10">SWIR-1</strain>
    </source>
</reference>
<feature type="domain" description="Oligopeptidase F N-terminal" evidence="8">
    <location>
        <begin position="140"/>
        <end position="204"/>
    </location>
</feature>
<keyword evidence="5 6" id="KW-0482">Metalloprotease</keyword>
<dbReference type="NCBIfam" id="TIGR00181">
    <property type="entry name" value="pepF"/>
    <property type="match status" value="1"/>
</dbReference>
<evidence type="ECO:0000313" key="10">
    <source>
        <dbReference type="Proteomes" id="UP001222800"/>
    </source>
</evidence>
<keyword evidence="3 6" id="KW-0378">Hydrolase</keyword>
<keyword evidence="10" id="KW-1185">Reference proteome</keyword>
<evidence type="ECO:0000259" key="8">
    <source>
        <dbReference type="Pfam" id="PF08439"/>
    </source>
</evidence>
<protein>
    <recommendedName>
        <fullName evidence="6">Oligopeptidase F</fullName>
        <ecNumber evidence="6">3.4.24.-</ecNumber>
    </recommendedName>
</protein>
<comment type="similarity">
    <text evidence="6">Belongs to the peptidase M3B family.</text>
</comment>
<dbReference type="InterPro" id="IPR013647">
    <property type="entry name" value="OligopepF_N_dom"/>
</dbReference>
<proteinExistence type="inferred from homology"/>
<evidence type="ECO:0000256" key="4">
    <source>
        <dbReference type="ARBA" id="ARBA00022833"/>
    </source>
</evidence>
<gene>
    <name evidence="9" type="primary">pepF</name>
    <name evidence="9" type="ORF">P4S50_00325</name>
</gene>
<comment type="cofactor">
    <cofactor evidence="6">
        <name>Zn(2+)</name>
        <dbReference type="ChEBI" id="CHEBI:29105"/>
    </cofactor>
    <text evidence="6">Binds 1 zinc ion.</text>
</comment>
<evidence type="ECO:0000256" key="2">
    <source>
        <dbReference type="ARBA" id="ARBA00022723"/>
    </source>
</evidence>
<dbReference type="InterPro" id="IPR042088">
    <property type="entry name" value="OligoPept_F_C"/>
</dbReference>
<evidence type="ECO:0000313" key="9">
    <source>
        <dbReference type="EMBL" id="WFD10551.1"/>
    </source>
</evidence>
<dbReference type="PANTHER" id="PTHR11804:SF84">
    <property type="entry name" value="SACCHAROLYSIN"/>
    <property type="match status" value="1"/>
</dbReference>
<dbReference type="Gene3D" id="1.10.1370.20">
    <property type="entry name" value="Oligoendopeptidase f, C-terminal domain"/>
    <property type="match status" value="1"/>
</dbReference>
<evidence type="ECO:0000259" key="7">
    <source>
        <dbReference type="Pfam" id="PF01432"/>
    </source>
</evidence>
<name>A0ABY8EC85_9FIRM</name>
<dbReference type="SUPFAM" id="SSF55486">
    <property type="entry name" value="Metalloproteases ('zincins'), catalytic domain"/>
    <property type="match status" value="1"/>
</dbReference>
<comment type="function">
    <text evidence="6">Has oligopeptidase activity and degrades a variety of small bioactive peptides.</text>
</comment>
<sequence>MKKVYKLSIIAVLIVSLFSFYSLETKTVSVFSNKQNTNKYKWNLSDIYSSNSDWERDYKILENNIPKIKAYKGKLSRGSRYLYEALNTTDNMSRMLEKLYSYAYMSKDTDTSNNKYLTMCDNISYLSVKLSSSVSFIEPEILNTPKETIDKFVKNNTKLKPYKFYLNNLYKSKEHMLSDKEERILSLSKGVASTPENVYTSFKDIDRKTNFTPGEYSSLLQDDNRETRKSAFVQEFESYKKNINVLASALSGQVKRDIFYSKARNYKTSLEASLDKDNIDVSLYNNLIIEVNNKLDVFHKYVALRKKILKLDEIHYYDMYNPLKENNKKIEYEEAKKIVSKALSPLGKQYVEDLNFGIDNRWVDVYSSENKRGGAYSWGSYDTHPYVLLNYNNTLSGVSTFAHEMGHAMNNYYSSKNQEYVNYNYPIFTAEVASITNEALLFEHLIKNSKTKDEKMYYIQGYIDLIRGSIYTQAMYAEFEKIIHDRAEKGEALTSNNLNKLWGSLMKKYYGKDFKMDDICSIWWSRIPHFYSNFYVYKYATGCCAAISLSQDILSGKNDKYLDFLAAGGSDYPIDILKKAGVDMNDTKCINDALKKFESLVNELEKLAG</sequence>
<evidence type="ECO:0000256" key="3">
    <source>
        <dbReference type="ARBA" id="ARBA00022801"/>
    </source>
</evidence>
<evidence type="ECO:0000256" key="1">
    <source>
        <dbReference type="ARBA" id="ARBA00022670"/>
    </source>
</evidence>
<dbReference type="InterPro" id="IPR004438">
    <property type="entry name" value="Peptidase_M3B"/>
</dbReference>
<keyword evidence="1 6" id="KW-0645">Protease</keyword>
<evidence type="ECO:0000256" key="5">
    <source>
        <dbReference type="ARBA" id="ARBA00023049"/>
    </source>
</evidence>
<dbReference type="EC" id="3.4.24.-" evidence="6"/>
<accession>A0ABY8EC85</accession>
<dbReference type="InterPro" id="IPR001567">
    <property type="entry name" value="Pept_M3A_M3B_dom"/>
</dbReference>
<feature type="domain" description="Peptidase M3A/M3B catalytic" evidence="7">
    <location>
        <begin position="219"/>
        <end position="594"/>
    </location>
</feature>
<dbReference type="Pfam" id="PF01432">
    <property type="entry name" value="Peptidase_M3"/>
    <property type="match status" value="1"/>
</dbReference>
<organism evidence="9 10">
    <name type="scientific">Tepidibacter hydrothermalis</name>
    <dbReference type="NCBI Taxonomy" id="3036126"/>
    <lineage>
        <taxon>Bacteria</taxon>
        <taxon>Bacillati</taxon>
        <taxon>Bacillota</taxon>
        <taxon>Clostridia</taxon>
        <taxon>Peptostreptococcales</taxon>
        <taxon>Peptostreptococcaceae</taxon>
        <taxon>Tepidibacter</taxon>
    </lineage>
</organism>
<dbReference type="Pfam" id="PF08439">
    <property type="entry name" value="Peptidase_M3_N"/>
    <property type="match status" value="1"/>
</dbReference>